<dbReference type="GO" id="GO:0005102">
    <property type="term" value="F:signaling receptor binding"/>
    <property type="evidence" value="ECO:0007669"/>
    <property type="project" value="InterPro"/>
</dbReference>
<evidence type="ECO:0000256" key="1">
    <source>
        <dbReference type="ARBA" id="ARBA00009633"/>
    </source>
</evidence>
<feature type="non-terminal residue" evidence="5">
    <location>
        <position position="247"/>
    </location>
</feature>
<dbReference type="GO" id="GO:0002080">
    <property type="term" value="C:acrosomal membrane"/>
    <property type="evidence" value="ECO:0007669"/>
    <property type="project" value="TreeGrafter"/>
</dbReference>
<organism evidence="5 6">
    <name type="scientific">Electrophorus voltai</name>
    <dbReference type="NCBI Taxonomy" id="2609070"/>
    <lineage>
        <taxon>Eukaryota</taxon>
        <taxon>Metazoa</taxon>
        <taxon>Chordata</taxon>
        <taxon>Craniata</taxon>
        <taxon>Vertebrata</taxon>
        <taxon>Euteleostomi</taxon>
        <taxon>Actinopterygii</taxon>
        <taxon>Neopterygii</taxon>
        <taxon>Teleostei</taxon>
        <taxon>Ostariophysi</taxon>
        <taxon>Gymnotiformes</taxon>
        <taxon>Gymnotoidei</taxon>
        <taxon>Gymnotidae</taxon>
        <taxon>Electrophorus</taxon>
    </lineage>
</organism>
<dbReference type="InterPro" id="IPR013783">
    <property type="entry name" value="Ig-like_fold"/>
</dbReference>
<dbReference type="GO" id="GO:0005886">
    <property type="term" value="C:plasma membrane"/>
    <property type="evidence" value="ECO:0007669"/>
    <property type="project" value="TreeGrafter"/>
</dbReference>
<evidence type="ECO:0000259" key="4">
    <source>
        <dbReference type="PROSITE" id="PS50835"/>
    </source>
</evidence>
<evidence type="ECO:0000256" key="3">
    <source>
        <dbReference type="SAM" id="SignalP"/>
    </source>
</evidence>
<dbReference type="PROSITE" id="PS50835">
    <property type="entry name" value="IG_LIKE"/>
    <property type="match status" value="1"/>
</dbReference>
<dbReference type="PANTHER" id="PTHR35540:SF1">
    <property type="entry name" value="IZUMO SPERM-EGG FUSION PROTEIN 1"/>
    <property type="match status" value="1"/>
</dbReference>
<comment type="caution">
    <text evidence="5">The sequence shown here is derived from an EMBL/GenBank/DDBJ whole genome shotgun (WGS) entry which is preliminary data.</text>
</comment>
<feature type="chain" id="PRO_5042242557" description="Ig-like domain-containing protein" evidence="3">
    <location>
        <begin position="23"/>
        <end position="247"/>
    </location>
</feature>
<keyword evidence="6" id="KW-1185">Reference proteome</keyword>
<dbReference type="InterPro" id="IPR029389">
    <property type="entry name" value="IZUMO"/>
</dbReference>
<dbReference type="AlphaFoldDB" id="A0AAD8YW25"/>
<dbReference type="Gene3D" id="2.60.40.10">
    <property type="entry name" value="Immunoglobulins"/>
    <property type="match status" value="1"/>
</dbReference>
<proteinExistence type="inferred from homology"/>
<dbReference type="InterPro" id="IPR032699">
    <property type="entry name" value="Izumo-Ig"/>
</dbReference>
<dbReference type="InterPro" id="IPR036179">
    <property type="entry name" value="Ig-like_dom_sf"/>
</dbReference>
<feature type="domain" description="Ig-like" evidence="4">
    <location>
        <begin position="152"/>
        <end position="241"/>
    </location>
</feature>
<evidence type="ECO:0000256" key="2">
    <source>
        <dbReference type="ARBA" id="ARBA00022729"/>
    </source>
</evidence>
<dbReference type="GO" id="GO:0007342">
    <property type="term" value="P:fusion of sperm to egg plasma membrane involved in single fertilization"/>
    <property type="evidence" value="ECO:0007669"/>
    <property type="project" value="InterPro"/>
</dbReference>
<dbReference type="Proteomes" id="UP001239994">
    <property type="component" value="Unassembled WGS sequence"/>
</dbReference>
<gene>
    <name evidence="5" type="ORF">P4O66_017468</name>
</gene>
<dbReference type="SUPFAM" id="SSF48726">
    <property type="entry name" value="Immunoglobulin"/>
    <property type="match status" value="1"/>
</dbReference>
<evidence type="ECO:0000313" key="6">
    <source>
        <dbReference type="Proteomes" id="UP001239994"/>
    </source>
</evidence>
<dbReference type="Pfam" id="PF15005">
    <property type="entry name" value="IZUMO"/>
    <property type="match status" value="1"/>
</dbReference>
<protein>
    <recommendedName>
        <fullName evidence="4">Ig-like domain-containing protein</fullName>
    </recommendedName>
</protein>
<dbReference type="GO" id="GO:0035036">
    <property type="term" value="P:sperm-egg recognition"/>
    <property type="evidence" value="ECO:0007669"/>
    <property type="project" value="InterPro"/>
</dbReference>
<dbReference type="InterPro" id="IPR007110">
    <property type="entry name" value="Ig-like_dom"/>
</dbReference>
<reference evidence="5" key="1">
    <citation type="submission" date="2023-03" db="EMBL/GenBank/DDBJ databases">
        <title>Electrophorus voltai genome.</title>
        <authorList>
            <person name="Bian C."/>
        </authorList>
    </citation>
    <scope>NUCLEOTIDE SEQUENCE</scope>
    <source>
        <strain evidence="5">CB-2022</strain>
        <tissue evidence="5">Muscle</tissue>
    </source>
</reference>
<comment type="similarity">
    <text evidence="1">Belongs to the Izumo family.</text>
</comment>
<accession>A0AAD8YW25</accession>
<feature type="signal peptide" evidence="3">
    <location>
        <begin position="1"/>
        <end position="22"/>
    </location>
</feature>
<dbReference type="PANTHER" id="PTHR35540">
    <property type="entry name" value="IZUMO SPERM-EGG FUSION PROTEIN 1"/>
    <property type="match status" value="1"/>
</dbReference>
<name>A0AAD8YW25_9TELE</name>
<keyword evidence="2 3" id="KW-0732">Signal</keyword>
<dbReference type="GO" id="GO:0086080">
    <property type="term" value="F:protein binding involved in heterotypic cell-cell adhesion"/>
    <property type="evidence" value="ECO:0007669"/>
    <property type="project" value="TreeGrafter"/>
</dbReference>
<sequence>MAPRCVLLCCFWLLCAVPCVSACLQCDRPILHMHEDFIATVEGITIQDQMDLKQIVQHAYLTYQETSEHLRGLVDPTTLYRAQTEYQSEFMRHWQEPRMESIQWHMIKIVEKGRRILQRHLEVFVAEGLLFQSVMNCSSCQYSLHTCLSGTPPQDCGEFLLNAEEGEQVVFDCFLPWHSLVVGQTEYQYSWSQGARNFSAEDDYEVLVVTEDSKIVLNQLSVREQGVYRCLLLDKKRTALSRMYFIL</sequence>
<dbReference type="EMBL" id="JAROKS010000024">
    <property type="protein sequence ID" value="KAK1787088.1"/>
    <property type="molecule type" value="Genomic_DNA"/>
</dbReference>
<dbReference type="Pfam" id="PF16706">
    <property type="entry name" value="Izumo-Ig"/>
    <property type="match status" value="1"/>
</dbReference>
<dbReference type="InterPro" id="IPR032700">
    <property type="entry name" value="IZUMO1"/>
</dbReference>
<evidence type="ECO:0000313" key="5">
    <source>
        <dbReference type="EMBL" id="KAK1787088.1"/>
    </source>
</evidence>